<evidence type="ECO:0000313" key="11">
    <source>
        <dbReference type="Proteomes" id="UP000887566"/>
    </source>
</evidence>
<dbReference type="InterPro" id="IPR015421">
    <property type="entry name" value="PyrdxlP-dep_Trfase_major"/>
</dbReference>
<keyword evidence="11" id="KW-1185">Reference proteome</keyword>
<dbReference type="InterPro" id="IPR050087">
    <property type="entry name" value="AON_synthase_class-II"/>
</dbReference>
<dbReference type="WBParaSite" id="PSAMB.scaffold654size44507.g7667.t1">
    <property type="protein sequence ID" value="PSAMB.scaffold654size44507.g7667.t1"/>
    <property type="gene ID" value="PSAMB.scaffold654size44507.g7667"/>
</dbReference>
<dbReference type="GO" id="GO:0017059">
    <property type="term" value="C:serine palmitoyltransferase complex"/>
    <property type="evidence" value="ECO:0007669"/>
    <property type="project" value="TreeGrafter"/>
</dbReference>
<dbReference type="PROSITE" id="PS00599">
    <property type="entry name" value="AA_TRANSFER_CLASS_2"/>
    <property type="match status" value="1"/>
</dbReference>
<evidence type="ECO:0000256" key="5">
    <source>
        <dbReference type="ARBA" id="ARBA00022898"/>
    </source>
</evidence>
<evidence type="ECO:0000259" key="10">
    <source>
        <dbReference type="Pfam" id="PF00155"/>
    </source>
</evidence>
<keyword evidence="9" id="KW-0472">Membrane</keyword>
<evidence type="ECO:0000256" key="3">
    <source>
        <dbReference type="ARBA" id="ARBA00013220"/>
    </source>
</evidence>
<evidence type="ECO:0000256" key="7">
    <source>
        <dbReference type="ARBA" id="ARBA00048528"/>
    </source>
</evidence>
<dbReference type="InterPro" id="IPR015424">
    <property type="entry name" value="PyrdxlP-dep_Trfase"/>
</dbReference>
<evidence type="ECO:0000256" key="2">
    <source>
        <dbReference type="ARBA" id="ARBA00008392"/>
    </source>
</evidence>
<dbReference type="AlphaFoldDB" id="A0A914X6B7"/>
<feature type="transmembrane region" description="Helical" evidence="9">
    <location>
        <begin position="82"/>
        <end position="101"/>
    </location>
</feature>
<evidence type="ECO:0000256" key="6">
    <source>
        <dbReference type="ARBA" id="ARBA00023315"/>
    </source>
</evidence>
<comment type="catalytic activity">
    <reaction evidence="7">
        <text>L-serine + hexadecanoyl-CoA + H(+) = 3-oxosphinganine + CO2 + CoA</text>
        <dbReference type="Rhea" id="RHEA:14761"/>
        <dbReference type="ChEBI" id="CHEBI:15378"/>
        <dbReference type="ChEBI" id="CHEBI:16526"/>
        <dbReference type="ChEBI" id="CHEBI:33384"/>
        <dbReference type="ChEBI" id="CHEBI:57287"/>
        <dbReference type="ChEBI" id="CHEBI:57379"/>
        <dbReference type="ChEBI" id="CHEBI:58299"/>
        <dbReference type="EC" id="2.3.1.50"/>
    </reaction>
</comment>
<dbReference type="EC" id="2.3.1.50" evidence="3"/>
<dbReference type="GO" id="GO:0004758">
    <property type="term" value="F:serine C-palmitoyltransferase activity"/>
    <property type="evidence" value="ECO:0007669"/>
    <property type="project" value="UniProtKB-EC"/>
</dbReference>
<name>A0A914X6B7_9BILA</name>
<keyword evidence="4" id="KW-0808">Transferase</keyword>
<organism evidence="11 12">
    <name type="scientific">Plectus sambesii</name>
    <dbReference type="NCBI Taxonomy" id="2011161"/>
    <lineage>
        <taxon>Eukaryota</taxon>
        <taxon>Metazoa</taxon>
        <taxon>Ecdysozoa</taxon>
        <taxon>Nematoda</taxon>
        <taxon>Chromadorea</taxon>
        <taxon>Plectida</taxon>
        <taxon>Plectina</taxon>
        <taxon>Plectoidea</taxon>
        <taxon>Plectidae</taxon>
        <taxon>Plectus</taxon>
    </lineage>
</organism>
<dbReference type="Pfam" id="PF00155">
    <property type="entry name" value="Aminotran_1_2"/>
    <property type="match status" value="1"/>
</dbReference>
<keyword evidence="9" id="KW-1133">Transmembrane helix</keyword>
<evidence type="ECO:0000256" key="1">
    <source>
        <dbReference type="ARBA" id="ARBA00001933"/>
    </source>
</evidence>
<dbReference type="PANTHER" id="PTHR13693:SF3">
    <property type="entry name" value="LD36009P"/>
    <property type="match status" value="1"/>
</dbReference>
<keyword evidence="6" id="KW-0012">Acyltransferase</keyword>
<evidence type="ECO:0000256" key="8">
    <source>
        <dbReference type="RuleBase" id="RU003693"/>
    </source>
</evidence>
<dbReference type="SUPFAM" id="SSF53383">
    <property type="entry name" value="PLP-dependent transferases"/>
    <property type="match status" value="1"/>
</dbReference>
<dbReference type="InterPro" id="IPR001917">
    <property type="entry name" value="Aminotrans_II_pyridoxalP_BS"/>
</dbReference>
<feature type="domain" description="Aminotransferase class I/classII large" evidence="10">
    <location>
        <begin position="182"/>
        <end position="541"/>
    </location>
</feature>
<keyword evidence="5 8" id="KW-0663">Pyridoxal phosphate</keyword>
<dbReference type="PANTHER" id="PTHR13693">
    <property type="entry name" value="CLASS II AMINOTRANSFERASE/8-AMINO-7-OXONONANOATE SYNTHASE"/>
    <property type="match status" value="1"/>
</dbReference>
<evidence type="ECO:0000256" key="9">
    <source>
        <dbReference type="SAM" id="Phobius"/>
    </source>
</evidence>
<evidence type="ECO:0000256" key="4">
    <source>
        <dbReference type="ARBA" id="ARBA00022679"/>
    </source>
</evidence>
<comment type="similarity">
    <text evidence="2 8">Belongs to the class-II pyridoxal-phosphate-dependent aminotransferase family.</text>
</comment>
<evidence type="ECO:0000313" key="12">
    <source>
        <dbReference type="WBParaSite" id="PSAMB.scaffold654size44507.g7667.t1"/>
    </source>
</evidence>
<dbReference type="GO" id="GO:0046513">
    <property type="term" value="P:ceramide biosynthetic process"/>
    <property type="evidence" value="ECO:0007669"/>
    <property type="project" value="TreeGrafter"/>
</dbReference>
<dbReference type="GO" id="GO:0016020">
    <property type="term" value="C:membrane"/>
    <property type="evidence" value="ECO:0007669"/>
    <property type="project" value="GOC"/>
</dbReference>
<sequence>MTWGDKGMQNGDTVIANGYSTSATCTICRLPNSRKSPLDELAERESKNGLRVNVDVIKEEAELKSSAVSQSPEDNEFPDSPYGITVFTIFNWLVLLLFAYFREFLRRVGMEENKSAVEHPKQRDFARLYSSFDSLFARNMYMRVRDVFERAIGSTPGARVNVLDRTTADYGWNFQYTGEKTEIINVSSYNYLGFAQSEGPCADSAVSAISAHGLSTCSTVQEQGPSQEQVNLERLTARFLGVEDAMCFSMGFATNAMNTACLVDKDSLIISDELNHASLILGSRLSGAEIKVFKHNDMADLERVLQQAITSGVTKSRRPLKKILIIVEGIYSMEGSICNLPAIIALKKKYRAYLYLDEAHSIGALGPTGRGVVDYWGCNPKDIDILMGTFTKSFGAAGGYIAGLKKTIDHLRRTSSASTYASPMSPPVAQQVYSSMSIIMGADGSDEGQERIRRLARNTRYFRRRLKQMGFIVYGSNDSPVVPVLLYAPTICGFWGREMFKRSVGVVVVSFPATALTRSRVRFCISAAHDKDMLDQVLQAVSEVGDLSSTKFAKSAKNLIDVVEY</sequence>
<dbReference type="Proteomes" id="UP000887566">
    <property type="component" value="Unplaced"/>
</dbReference>
<dbReference type="GO" id="GO:0030170">
    <property type="term" value="F:pyridoxal phosphate binding"/>
    <property type="evidence" value="ECO:0007669"/>
    <property type="project" value="InterPro"/>
</dbReference>
<dbReference type="Gene3D" id="3.40.640.10">
    <property type="entry name" value="Type I PLP-dependent aspartate aminotransferase-like (Major domain)"/>
    <property type="match status" value="1"/>
</dbReference>
<keyword evidence="9" id="KW-0812">Transmembrane</keyword>
<dbReference type="GO" id="GO:0046512">
    <property type="term" value="P:sphingosine biosynthetic process"/>
    <property type="evidence" value="ECO:0007669"/>
    <property type="project" value="TreeGrafter"/>
</dbReference>
<reference evidence="12" key="1">
    <citation type="submission" date="2022-11" db="UniProtKB">
        <authorList>
            <consortium name="WormBaseParasite"/>
        </authorList>
    </citation>
    <scope>IDENTIFICATION</scope>
</reference>
<dbReference type="Gene3D" id="3.90.1150.10">
    <property type="entry name" value="Aspartate Aminotransferase, domain 1"/>
    <property type="match status" value="1"/>
</dbReference>
<accession>A0A914X6B7</accession>
<proteinExistence type="inferred from homology"/>
<dbReference type="CDD" id="cd06454">
    <property type="entry name" value="KBL_like"/>
    <property type="match status" value="1"/>
</dbReference>
<dbReference type="InterPro" id="IPR004839">
    <property type="entry name" value="Aminotransferase_I/II_large"/>
</dbReference>
<protein>
    <recommendedName>
        <fullName evidence="3">serine C-palmitoyltransferase</fullName>
        <ecNumber evidence="3">2.3.1.50</ecNumber>
    </recommendedName>
</protein>
<dbReference type="InterPro" id="IPR015422">
    <property type="entry name" value="PyrdxlP-dep_Trfase_small"/>
</dbReference>
<comment type="cofactor">
    <cofactor evidence="1 8">
        <name>pyridoxal 5'-phosphate</name>
        <dbReference type="ChEBI" id="CHEBI:597326"/>
    </cofactor>
</comment>